<evidence type="ECO:0000256" key="13">
    <source>
        <dbReference type="SAM" id="MobiDB-lite"/>
    </source>
</evidence>
<dbReference type="SFLD" id="SFLDS00029">
    <property type="entry name" value="Radical_SAM"/>
    <property type="match status" value="1"/>
</dbReference>
<evidence type="ECO:0000256" key="4">
    <source>
        <dbReference type="ARBA" id="ARBA00022485"/>
    </source>
</evidence>
<comment type="subcellular location">
    <subcellularLocation>
        <location evidence="2">Cytoplasm</location>
    </subcellularLocation>
</comment>
<feature type="domain" description="Radical SAM core" evidence="14">
    <location>
        <begin position="85"/>
        <end position="313"/>
    </location>
</feature>
<dbReference type="GO" id="GO:0030488">
    <property type="term" value="P:tRNA methylation"/>
    <property type="evidence" value="ECO:0007669"/>
    <property type="project" value="TreeGrafter"/>
</dbReference>
<dbReference type="CDD" id="cd01335">
    <property type="entry name" value="Radical_SAM"/>
    <property type="match status" value="1"/>
</dbReference>
<dbReference type="InterPro" id="IPR004383">
    <property type="entry name" value="rRNA_lsu_MTrfase_RlmN/Cfr"/>
</dbReference>
<proteinExistence type="inferred from homology"/>
<dbReference type="GO" id="GO:0005737">
    <property type="term" value="C:cytoplasm"/>
    <property type="evidence" value="ECO:0007669"/>
    <property type="project" value="UniProtKB-SubCell"/>
</dbReference>
<dbReference type="GO" id="GO:0070475">
    <property type="term" value="P:rRNA base methylation"/>
    <property type="evidence" value="ECO:0007669"/>
    <property type="project" value="TreeGrafter"/>
</dbReference>
<evidence type="ECO:0000256" key="5">
    <source>
        <dbReference type="ARBA" id="ARBA00022490"/>
    </source>
</evidence>
<dbReference type="Proteomes" id="UP000474077">
    <property type="component" value="Unassembled WGS sequence"/>
</dbReference>
<evidence type="ECO:0000313" key="15">
    <source>
        <dbReference type="EMBL" id="KAB6077997.1"/>
    </source>
</evidence>
<evidence type="ECO:0000256" key="7">
    <source>
        <dbReference type="ARBA" id="ARBA00022679"/>
    </source>
</evidence>
<organism evidence="16 17">
    <name type="scientific">Bacteroides xylanisolvens</name>
    <dbReference type="NCBI Taxonomy" id="371601"/>
    <lineage>
        <taxon>Bacteria</taxon>
        <taxon>Pseudomonadati</taxon>
        <taxon>Bacteroidota</taxon>
        <taxon>Bacteroidia</taxon>
        <taxon>Bacteroidales</taxon>
        <taxon>Bacteroidaceae</taxon>
        <taxon>Bacteroides</taxon>
    </lineage>
</organism>
<evidence type="ECO:0000256" key="6">
    <source>
        <dbReference type="ARBA" id="ARBA00022603"/>
    </source>
</evidence>
<dbReference type="InterPro" id="IPR013785">
    <property type="entry name" value="Aldolase_TIM"/>
</dbReference>
<keyword evidence="11" id="KW-0411">Iron-sulfur</keyword>
<evidence type="ECO:0000313" key="17">
    <source>
        <dbReference type="Proteomes" id="UP000284417"/>
    </source>
</evidence>
<dbReference type="PANTHER" id="PTHR30544">
    <property type="entry name" value="23S RRNA METHYLTRANSFERASE"/>
    <property type="match status" value="1"/>
</dbReference>
<dbReference type="SFLD" id="SFLDG01062">
    <property type="entry name" value="methyltransferase_(Class_A)"/>
    <property type="match status" value="1"/>
</dbReference>
<dbReference type="InterPro" id="IPR058240">
    <property type="entry name" value="rSAM_sf"/>
</dbReference>
<dbReference type="GO" id="GO:0051539">
    <property type="term" value="F:4 iron, 4 sulfur cluster binding"/>
    <property type="evidence" value="ECO:0007669"/>
    <property type="project" value="UniProtKB-KW"/>
</dbReference>
<dbReference type="Proteomes" id="UP000284417">
    <property type="component" value="Unassembled WGS sequence"/>
</dbReference>
<evidence type="ECO:0000256" key="3">
    <source>
        <dbReference type="ARBA" id="ARBA00007544"/>
    </source>
</evidence>
<name>A0A415HDQ2_9BACE</name>
<dbReference type="SFLD" id="SFLDF00275">
    <property type="entry name" value="adenosine_C2_methyltransferase"/>
    <property type="match status" value="1"/>
</dbReference>
<evidence type="ECO:0000256" key="12">
    <source>
        <dbReference type="ARBA" id="ARBA00023157"/>
    </source>
</evidence>
<keyword evidence="4" id="KW-0004">4Fe-4S</keyword>
<evidence type="ECO:0000256" key="8">
    <source>
        <dbReference type="ARBA" id="ARBA00022691"/>
    </source>
</evidence>
<evidence type="ECO:0000313" key="16">
    <source>
        <dbReference type="EMBL" id="RHK88447.1"/>
    </source>
</evidence>
<dbReference type="Pfam" id="PF04055">
    <property type="entry name" value="Radical_SAM"/>
    <property type="match status" value="1"/>
</dbReference>
<keyword evidence="12" id="KW-1015">Disulfide bond</keyword>
<keyword evidence="6 16" id="KW-0489">Methyltransferase</keyword>
<dbReference type="SUPFAM" id="SSF102114">
    <property type="entry name" value="Radical SAM enzymes"/>
    <property type="match status" value="1"/>
</dbReference>
<evidence type="ECO:0000256" key="2">
    <source>
        <dbReference type="ARBA" id="ARBA00004496"/>
    </source>
</evidence>
<keyword evidence="5" id="KW-0963">Cytoplasm</keyword>
<dbReference type="SMART" id="SM00729">
    <property type="entry name" value="Elp3"/>
    <property type="match status" value="1"/>
</dbReference>
<reference evidence="15 18" key="2">
    <citation type="journal article" date="2019" name="Nat. Med.">
        <title>A library of human gut bacterial isolates paired with longitudinal multiomics data enables mechanistic microbiome research.</title>
        <authorList>
            <person name="Poyet M."/>
            <person name="Groussin M."/>
            <person name="Gibbons S.M."/>
            <person name="Avila-Pacheco J."/>
            <person name="Jiang X."/>
            <person name="Kearney S.M."/>
            <person name="Perrotta A.R."/>
            <person name="Berdy B."/>
            <person name="Zhao S."/>
            <person name="Lieberman T.D."/>
            <person name="Swanson P.K."/>
            <person name="Smith M."/>
            <person name="Roesemann S."/>
            <person name="Alexander J.E."/>
            <person name="Rich S.A."/>
            <person name="Livny J."/>
            <person name="Vlamakis H."/>
            <person name="Clish C."/>
            <person name="Bullock K."/>
            <person name="Deik A."/>
            <person name="Scott J."/>
            <person name="Pierce K.A."/>
            <person name="Xavier R.J."/>
            <person name="Alm E.J."/>
        </authorList>
    </citation>
    <scope>NUCLEOTIDE SEQUENCE [LARGE SCALE GENOMIC DNA]</scope>
    <source>
        <strain evidence="15 18">BIOML-A73</strain>
    </source>
</reference>
<evidence type="ECO:0000313" key="18">
    <source>
        <dbReference type="Proteomes" id="UP000474077"/>
    </source>
</evidence>
<keyword evidence="10" id="KW-0408">Iron</keyword>
<evidence type="ECO:0000256" key="10">
    <source>
        <dbReference type="ARBA" id="ARBA00023004"/>
    </source>
</evidence>
<evidence type="ECO:0000259" key="14">
    <source>
        <dbReference type="PROSITE" id="PS51918"/>
    </source>
</evidence>
<dbReference type="GO" id="GO:0046872">
    <property type="term" value="F:metal ion binding"/>
    <property type="evidence" value="ECO:0007669"/>
    <property type="project" value="UniProtKB-KW"/>
</dbReference>
<dbReference type="EMBL" id="WDER01000119">
    <property type="protein sequence ID" value="KAB6077997.1"/>
    <property type="molecule type" value="Genomic_DNA"/>
</dbReference>
<dbReference type="InterPro" id="IPR007197">
    <property type="entry name" value="rSAM"/>
</dbReference>
<evidence type="ECO:0000256" key="1">
    <source>
        <dbReference type="ARBA" id="ARBA00001966"/>
    </source>
</evidence>
<accession>A0A415HDQ2</accession>
<comment type="cofactor">
    <cofactor evidence="1">
        <name>[4Fe-4S] cluster</name>
        <dbReference type="ChEBI" id="CHEBI:49883"/>
    </cofactor>
</comment>
<protein>
    <submittedName>
        <fullName evidence="16">23S rRNA (Adenine(2503)-C(2))-methyltransferase RlmN</fullName>
    </submittedName>
</protein>
<dbReference type="EMBL" id="QROC01000068">
    <property type="protein sequence ID" value="RHK88447.1"/>
    <property type="molecule type" value="Genomic_DNA"/>
</dbReference>
<keyword evidence="9" id="KW-0479">Metal-binding</keyword>
<dbReference type="GO" id="GO:0008173">
    <property type="term" value="F:RNA methyltransferase activity"/>
    <property type="evidence" value="ECO:0007669"/>
    <property type="project" value="InterPro"/>
</dbReference>
<dbReference type="InterPro" id="IPR040072">
    <property type="entry name" value="Methyltransferase_A"/>
</dbReference>
<dbReference type="Gene3D" id="3.20.20.70">
    <property type="entry name" value="Aldolase class I"/>
    <property type="match status" value="1"/>
</dbReference>
<dbReference type="PROSITE" id="PS51918">
    <property type="entry name" value="RADICAL_SAM"/>
    <property type="match status" value="1"/>
</dbReference>
<keyword evidence="8" id="KW-0949">S-adenosyl-L-methionine</keyword>
<reference evidence="16 17" key="1">
    <citation type="submission" date="2018-08" db="EMBL/GenBank/DDBJ databases">
        <title>A genome reference for cultivated species of the human gut microbiota.</title>
        <authorList>
            <person name="Zou Y."/>
            <person name="Xue W."/>
            <person name="Luo G."/>
        </authorList>
    </citation>
    <scope>NUCLEOTIDE SEQUENCE [LARGE SCALE GENOMIC DNA]</scope>
    <source>
        <strain evidence="16 17">AF39-6AC</strain>
    </source>
</reference>
<evidence type="ECO:0000256" key="9">
    <source>
        <dbReference type="ARBA" id="ARBA00022723"/>
    </source>
</evidence>
<feature type="compositionally biased region" description="Basic residues" evidence="13">
    <location>
        <begin position="352"/>
        <end position="367"/>
    </location>
</feature>
<dbReference type="AlphaFoldDB" id="A0A415HDQ2"/>
<comment type="similarity">
    <text evidence="3">Belongs to the radical SAM superfamily. RlmN family.</text>
</comment>
<gene>
    <name evidence="16" type="ORF">DW042_24085</name>
    <name evidence="15" type="ORF">GA560_24080</name>
</gene>
<dbReference type="InterPro" id="IPR006638">
    <property type="entry name" value="Elp3/MiaA/NifB-like_rSAM"/>
</dbReference>
<dbReference type="PANTHER" id="PTHR30544:SF5">
    <property type="entry name" value="RADICAL SAM CORE DOMAIN-CONTAINING PROTEIN"/>
    <property type="match status" value="1"/>
</dbReference>
<evidence type="ECO:0000256" key="11">
    <source>
        <dbReference type="ARBA" id="ARBA00023014"/>
    </source>
</evidence>
<feature type="region of interest" description="Disordered" evidence="13">
    <location>
        <begin position="320"/>
        <end position="367"/>
    </location>
</feature>
<keyword evidence="7 16" id="KW-0808">Transferase</keyword>
<comment type="caution">
    <text evidence="16">The sequence shown here is derived from an EMBL/GenBank/DDBJ whole genome shotgun (WGS) entry which is preliminary data.</text>
</comment>
<sequence length="367" mass="41987">MKNKNTIIITEEMINSDPYGYTYKEICDCVGEKKARSLMHALYKEKPQKKYQTMSINDIYNGGDTRKYSFKLKDGYCVETVCIKRKTGVTVCVSTMVGCPVGCIFCASGSNGFIRNLTPSEIVQQVTLLKEKVNRIVYMGMGEPFFNYDNVIKSIHILRDRNGLNFPTDGINISTVGPLEQLKKIREEHLKIQLTLSLHATNQRTRDIIIPHMKGYDINKIVESVLSYSERHNRKVTIAYLLIPGLNDKATDVRQLGRWFREKNVLINLLQYNDTANCNINRPNKQQLVAFKLRLEAAGLEVKMRESRGNNIKAACGQLVSNTNEKNKQHNSMGKDLGFHNRSKSKKENPKSKHKNTFSKINYKTKH</sequence>